<comment type="subcellular location">
    <subcellularLocation>
        <location evidence="1">Cell membrane</location>
        <topology evidence="1">Multi-pass membrane protein</topology>
    </subcellularLocation>
</comment>
<feature type="transmembrane region" description="Helical" evidence="8">
    <location>
        <begin position="111"/>
        <end position="132"/>
    </location>
</feature>
<protein>
    <recommendedName>
        <fullName evidence="9">Major facilitator superfamily (MFS) profile domain-containing protein</fullName>
    </recommendedName>
</protein>
<feature type="transmembrane region" description="Helical" evidence="8">
    <location>
        <begin position="345"/>
        <end position="364"/>
    </location>
</feature>
<dbReference type="OrthoDB" id="6133115at2759"/>
<dbReference type="InterPro" id="IPR020846">
    <property type="entry name" value="MFS_dom"/>
</dbReference>
<feature type="transmembrane region" description="Helical" evidence="8">
    <location>
        <begin position="456"/>
        <end position="475"/>
    </location>
</feature>
<keyword evidence="6 8" id="KW-1133">Transmembrane helix</keyword>
<evidence type="ECO:0000256" key="1">
    <source>
        <dbReference type="ARBA" id="ARBA00004651"/>
    </source>
</evidence>
<dbReference type="Pfam" id="PF00083">
    <property type="entry name" value="Sugar_tr"/>
    <property type="match status" value="1"/>
</dbReference>
<dbReference type="InterPro" id="IPR005828">
    <property type="entry name" value="MFS_sugar_transport-like"/>
</dbReference>
<evidence type="ECO:0000256" key="7">
    <source>
        <dbReference type="ARBA" id="ARBA00023136"/>
    </source>
</evidence>
<reference evidence="10 11" key="1">
    <citation type="journal article" date="2018" name="Elife">
        <title>Firefly genomes illuminate parallel origins of bioluminescence in beetles.</title>
        <authorList>
            <person name="Fallon T.R."/>
            <person name="Lower S.E."/>
            <person name="Chang C.H."/>
            <person name="Bessho-Uehara M."/>
            <person name="Martin G.J."/>
            <person name="Bewick A.J."/>
            <person name="Behringer M."/>
            <person name="Debat H.J."/>
            <person name="Wong I."/>
            <person name="Day J.C."/>
            <person name="Suvorov A."/>
            <person name="Silva C.J."/>
            <person name="Stanger-Hall K.F."/>
            <person name="Hall D.W."/>
            <person name="Schmitz R.J."/>
            <person name="Nelson D.R."/>
            <person name="Lewis S.M."/>
            <person name="Shigenobu S."/>
            <person name="Bybee S.M."/>
            <person name="Larracuente A.M."/>
            <person name="Oba Y."/>
            <person name="Weng J.K."/>
        </authorList>
    </citation>
    <scope>NUCLEOTIDE SEQUENCE [LARGE SCALE GENOMIC DNA]</scope>
    <source>
        <strain evidence="10">1611_PpyrPB1</strain>
        <tissue evidence="10">Whole body</tissue>
    </source>
</reference>
<keyword evidence="7 8" id="KW-0472">Membrane</keyword>
<dbReference type="Proteomes" id="UP000327044">
    <property type="component" value="Unassembled WGS sequence"/>
</dbReference>
<comment type="caution">
    <text evidence="10">The sequence shown here is derived from an EMBL/GenBank/DDBJ whole genome shotgun (WGS) entry which is preliminary data.</text>
</comment>
<sequence length="515" mass="57118">MENKVENMRVFSQVVAVMVKNLLMLSIGMSVGYVGIIIPALTDPNSKESIYMDEAQTSWTSAIIPLASLIGSAFSGSITEPLGRRGSMIILTVPCVISWISYYLAEESWQIFATLILHGFTNGLVKAPVLIYVAEVTEPRLRGLLASTTLLSTSIGIFLAFLIGSLLHWRIAALVSCTVPLISVCLLSRLPETPYWLLAQNKPEEARRSLAWLRGWTSEVKVEQEFQQIQKNVQMHPAGVDNPAFEDDSGRVIPLTKFINAARPTVKDLAKRSFLRPFSLMAFLFIWSNFIGVGTTQIYSVVIFSTFKAPVNKYYASVLMSSARVLASILCIFVVRLYGKRRTAMVSSFALCLCSMCIGIYAYLCDVTQLNFTSDSAPIHENHTNHAWISLALLIAFAFVGNCGPANLPWTLVAEVFSNEARIMGCGLLTSFHYISSFTTNVVYLDMVSQFSFAGVYWTFACISIVGLLVIFFLLPETDGRNDVVDHFIIRSDLSNSIKRKSVEYRNNVISGSNI</sequence>
<evidence type="ECO:0000256" key="6">
    <source>
        <dbReference type="ARBA" id="ARBA00022989"/>
    </source>
</evidence>
<keyword evidence="4" id="KW-0762">Sugar transport</keyword>
<keyword evidence="11" id="KW-1185">Reference proteome</keyword>
<gene>
    <name evidence="10" type="ORF">PPYR_08704</name>
</gene>
<feature type="transmembrane region" description="Helical" evidence="8">
    <location>
        <begin position="144"/>
        <end position="163"/>
    </location>
</feature>
<evidence type="ECO:0000256" key="5">
    <source>
        <dbReference type="ARBA" id="ARBA00022692"/>
    </source>
</evidence>
<keyword evidence="5 8" id="KW-0812">Transmembrane</keyword>
<dbReference type="InterPro" id="IPR005829">
    <property type="entry name" value="Sugar_transporter_CS"/>
</dbReference>
<feature type="transmembrane region" description="Helical" evidence="8">
    <location>
        <begin position="86"/>
        <end position="105"/>
    </location>
</feature>
<dbReference type="PANTHER" id="PTHR48021:SF39">
    <property type="entry name" value="MAJOR FACILITATOR SUPERFAMILY (MFS) PROFILE DOMAIN-CONTAINING PROTEIN"/>
    <property type="match status" value="1"/>
</dbReference>
<name>A0A5N4AK73_PHOPY</name>
<dbReference type="GO" id="GO:0005886">
    <property type="term" value="C:plasma membrane"/>
    <property type="evidence" value="ECO:0007669"/>
    <property type="project" value="UniProtKB-SubCell"/>
</dbReference>
<evidence type="ECO:0000256" key="8">
    <source>
        <dbReference type="SAM" id="Phobius"/>
    </source>
</evidence>
<dbReference type="SUPFAM" id="SSF103473">
    <property type="entry name" value="MFS general substrate transporter"/>
    <property type="match status" value="1"/>
</dbReference>
<evidence type="ECO:0000256" key="2">
    <source>
        <dbReference type="ARBA" id="ARBA00022448"/>
    </source>
</evidence>
<feature type="domain" description="Major facilitator superfamily (MFS) profile" evidence="9">
    <location>
        <begin position="16"/>
        <end position="479"/>
    </location>
</feature>
<feature type="transmembrane region" description="Helical" evidence="8">
    <location>
        <begin position="169"/>
        <end position="187"/>
    </location>
</feature>
<dbReference type="GO" id="GO:0022857">
    <property type="term" value="F:transmembrane transporter activity"/>
    <property type="evidence" value="ECO:0007669"/>
    <property type="project" value="InterPro"/>
</dbReference>
<accession>A0A5N4AK73</accession>
<keyword evidence="2" id="KW-0813">Transport</keyword>
<feature type="transmembrane region" description="Helical" evidence="8">
    <location>
        <begin position="21"/>
        <end position="42"/>
    </location>
</feature>
<evidence type="ECO:0000313" key="11">
    <source>
        <dbReference type="Proteomes" id="UP000327044"/>
    </source>
</evidence>
<evidence type="ECO:0000256" key="4">
    <source>
        <dbReference type="ARBA" id="ARBA00022597"/>
    </source>
</evidence>
<feature type="transmembrane region" description="Helical" evidence="8">
    <location>
        <begin position="314"/>
        <end position="338"/>
    </location>
</feature>
<dbReference type="PROSITE" id="PS50850">
    <property type="entry name" value="MFS"/>
    <property type="match status" value="1"/>
</dbReference>
<dbReference type="InterPro" id="IPR036259">
    <property type="entry name" value="MFS_trans_sf"/>
</dbReference>
<feature type="transmembrane region" description="Helical" evidence="8">
    <location>
        <begin position="423"/>
        <end position="444"/>
    </location>
</feature>
<proteinExistence type="predicted"/>
<dbReference type="PANTHER" id="PTHR48021">
    <property type="match status" value="1"/>
</dbReference>
<dbReference type="Gene3D" id="1.20.1250.20">
    <property type="entry name" value="MFS general substrate transporter like domains"/>
    <property type="match status" value="1"/>
</dbReference>
<evidence type="ECO:0000313" key="10">
    <source>
        <dbReference type="EMBL" id="KAB0797711.1"/>
    </source>
</evidence>
<dbReference type="PROSITE" id="PS00217">
    <property type="entry name" value="SUGAR_TRANSPORT_2"/>
    <property type="match status" value="1"/>
</dbReference>
<dbReference type="AlphaFoldDB" id="A0A5N4AK73"/>
<dbReference type="FunFam" id="1.20.1250.20:FF:000218">
    <property type="entry name" value="facilitated trehalose transporter Tret1"/>
    <property type="match status" value="1"/>
</dbReference>
<dbReference type="InParanoid" id="A0A5N4AK73"/>
<dbReference type="InterPro" id="IPR050549">
    <property type="entry name" value="MFS_Trehalose_Transporter"/>
</dbReference>
<evidence type="ECO:0000259" key="9">
    <source>
        <dbReference type="PROSITE" id="PS50850"/>
    </source>
</evidence>
<feature type="transmembrane region" description="Helical" evidence="8">
    <location>
        <begin position="280"/>
        <end position="302"/>
    </location>
</feature>
<feature type="transmembrane region" description="Helical" evidence="8">
    <location>
        <begin position="384"/>
        <end position="402"/>
    </location>
</feature>
<evidence type="ECO:0000256" key="3">
    <source>
        <dbReference type="ARBA" id="ARBA00022475"/>
    </source>
</evidence>
<dbReference type="EMBL" id="VVIM01000006">
    <property type="protein sequence ID" value="KAB0797711.1"/>
    <property type="molecule type" value="Genomic_DNA"/>
</dbReference>
<feature type="transmembrane region" description="Helical" evidence="8">
    <location>
        <begin position="62"/>
        <end position="79"/>
    </location>
</feature>
<keyword evidence="3" id="KW-1003">Cell membrane</keyword>
<organism evidence="10 11">
    <name type="scientific">Photinus pyralis</name>
    <name type="common">Common eastern firefly</name>
    <name type="synonym">Lampyris pyralis</name>
    <dbReference type="NCBI Taxonomy" id="7054"/>
    <lineage>
        <taxon>Eukaryota</taxon>
        <taxon>Metazoa</taxon>
        <taxon>Ecdysozoa</taxon>
        <taxon>Arthropoda</taxon>
        <taxon>Hexapoda</taxon>
        <taxon>Insecta</taxon>
        <taxon>Pterygota</taxon>
        <taxon>Neoptera</taxon>
        <taxon>Endopterygota</taxon>
        <taxon>Coleoptera</taxon>
        <taxon>Polyphaga</taxon>
        <taxon>Elateriformia</taxon>
        <taxon>Elateroidea</taxon>
        <taxon>Lampyridae</taxon>
        <taxon>Lampyrinae</taxon>
        <taxon>Photinus</taxon>
    </lineage>
</organism>